<name>A0A8C6IJQ7_MUSSI</name>
<feature type="compositionally biased region" description="Basic and acidic residues" evidence="1">
    <location>
        <begin position="1"/>
        <end position="23"/>
    </location>
</feature>
<reference evidence="2" key="1">
    <citation type="submission" date="2025-08" db="UniProtKB">
        <authorList>
            <consortium name="Ensembl"/>
        </authorList>
    </citation>
    <scope>IDENTIFICATION</scope>
</reference>
<feature type="region of interest" description="Disordered" evidence="1">
    <location>
        <begin position="366"/>
        <end position="396"/>
    </location>
</feature>
<feature type="region of interest" description="Disordered" evidence="1">
    <location>
        <begin position="151"/>
        <end position="189"/>
    </location>
</feature>
<organism evidence="2 3">
    <name type="scientific">Mus spicilegus</name>
    <name type="common">Mound-building mouse</name>
    <dbReference type="NCBI Taxonomy" id="10103"/>
    <lineage>
        <taxon>Eukaryota</taxon>
        <taxon>Metazoa</taxon>
        <taxon>Chordata</taxon>
        <taxon>Craniata</taxon>
        <taxon>Vertebrata</taxon>
        <taxon>Euteleostomi</taxon>
        <taxon>Mammalia</taxon>
        <taxon>Eutheria</taxon>
        <taxon>Euarchontoglires</taxon>
        <taxon>Glires</taxon>
        <taxon>Rodentia</taxon>
        <taxon>Myomorpha</taxon>
        <taxon>Muroidea</taxon>
        <taxon>Muridae</taxon>
        <taxon>Murinae</taxon>
        <taxon>Mus</taxon>
        <taxon>Mus</taxon>
    </lineage>
</organism>
<keyword evidence="3" id="KW-1185">Reference proteome</keyword>
<reference evidence="2" key="2">
    <citation type="submission" date="2025-09" db="UniProtKB">
        <authorList>
            <consortium name="Ensembl"/>
        </authorList>
    </citation>
    <scope>IDENTIFICATION</scope>
</reference>
<evidence type="ECO:0000313" key="2">
    <source>
        <dbReference type="Ensembl" id="ENSMSIP00000037892.1"/>
    </source>
</evidence>
<feature type="compositionally biased region" description="Polar residues" evidence="1">
    <location>
        <begin position="369"/>
        <end position="386"/>
    </location>
</feature>
<dbReference type="GeneTree" id="ENSGT00940000155378"/>
<dbReference type="AlphaFoldDB" id="A0A8C6IJQ7"/>
<protein>
    <submittedName>
        <fullName evidence="2">Dynactin 1</fullName>
    </submittedName>
</protein>
<feature type="region of interest" description="Disordered" evidence="1">
    <location>
        <begin position="551"/>
        <end position="591"/>
    </location>
</feature>
<dbReference type="Pfam" id="PF15479">
    <property type="entry name" value="DUF4639"/>
    <property type="match status" value="1"/>
</dbReference>
<evidence type="ECO:0000256" key="1">
    <source>
        <dbReference type="SAM" id="MobiDB-lite"/>
    </source>
</evidence>
<dbReference type="Ensembl" id="ENSMSIT00000047820.1">
    <property type="protein sequence ID" value="ENSMSIP00000037892.1"/>
    <property type="gene ID" value="ENSMSIG00000031543.1"/>
</dbReference>
<feature type="region of interest" description="Disordered" evidence="1">
    <location>
        <begin position="1"/>
        <end position="32"/>
    </location>
</feature>
<evidence type="ECO:0000313" key="3">
    <source>
        <dbReference type="Proteomes" id="UP000694415"/>
    </source>
</evidence>
<dbReference type="PANTHER" id="PTHR34438">
    <property type="entry name" value="SI:DKEY-97L20.6"/>
    <property type="match status" value="1"/>
</dbReference>
<proteinExistence type="predicted"/>
<dbReference type="Proteomes" id="UP000694415">
    <property type="component" value="Unplaced"/>
</dbReference>
<sequence>MSHEGSRQARDRGVTRSKAEKARPPTQPVPQVDIVPGRLNEAEWIAFMSLEEGEDVVGDILADLVTRVMECAFKVYLTQQCVPFTISQAREAMLQITEWRFLARDEGESAVAEDPTWGEDEEPLACTTDSWAQGSVPVLHTPAPVCVEEQFHNEEPGNPDQFLLGSSWDKESQKPTQPSEPSAEPKVIPRPTATLEAFEEAESGDALEVPHGQEGSHMLAVPSKESLRSTAEGEHVYSPQSSLKQPQVVRLQASEKESSFGSHLSLEDLYLCVPQPDAAGDRLSLKSKGQLRSSPIGSVSHLGALTPAEPSAFQEPEVLGERPKHKTTTLRMDSSRLPRHWVRPVAEVLIPDLEVHPLEIYRRRPRRSQAGTATSACESQALSSRAPSKPHVSSPRFPLQRCATFRALGPDPSLNLAQTSPSFGSNVPFLSPGFRFLARNPIPPDVASTPTPKLWPLAKWPSGWEREAEQLGELWAGRTRVPPQGQEPVEVTPLEEDSGWPLAAPQVLEATSQVLWKPMVISETMKLVPGVSMWNRGTQELLNPAVIQKEAEEGTPQAPEQQPIQTDAEWQQDEYGGKRPAPAGWLPRGGDWEGPPRHCGLCWSHTLCHWQMGGRDSG</sequence>
<accession>A0A8C6IJQ7</accession>
<dbReference type="InterPro" id="IPR028042">
    <property type="entry name" value="DUF4639"/>
</dbReference>
<feature type="compositionally biased region" description="Polar residues" evidence="1">
    <location>
        <begin position="558"/>
        <end position="569"/>
    </location>
</feature>
<dbReference type="PANTHER" id="PTHR34438:SF1">
    <property type="entry name" value="CHROMOSOME 2 OPEN READING FRAME 81"/>
    <property type="match status" value="1"/>
</dbReference>